<evidence type="ECO:0000313" key="7">
    <source>
        <dbReference type="Proteomes" id="UP000270296"/>
    </source>
</evidence>
<dbReference type="Gene3D" id="2.130.10.10">
    <property type="entry name" value="YVTN repeat-like/Quinoprotein amine dehydrogenase"/>
    <property type="match status" value="1"/>
</dbReference>
<dbReference type="InterPro" id="IPR015943">
    <property type="entry name" value="WD40/YVTN_repeat-like_dom_sf"/>
</dbReference>
<reference evidence="6 7" key="2">
    <citation type="submission" date="2018-11" db="EMBL/GenBank/DDBJ databases">
        <authorList>
            <consortium name="Pathogen Informatics"/>
        </authorList>
    </citation>
    <scope>NUCLEOTIDE SEQUENCE [LARGE SCALE GENOMIC DNA]</scope>
</reference>
<dbReference type="Pfam" id="PF08953">
    <property type="entry name" value="DUF1899"/>
    <property type="match status" value="1"/>
</dbReference>
<dbReference type="Pfam" id="PF00400">
    <property type="entry name" value="WD40"/>
    <property type="match status" value="3"/>
</dbReference>
<organism evidence="8">
    <name type="scientific">Soboliphyme baturini</name>
    <dbReference type="NCBI Taxonomy" id="241478"/>
    <lineage>
        <taxon>Eukaryota</taxon>
        <taxon>Metazoa</taxon>
        <taxon>Ecdysozoa</taxon>
        <taxon>Nematoda</taxon>
        <taxon>Enoplea</taxon>
        <taxon>Dorylaimia</taxon>
        <taxon>Dioctophymatida</taxon>
        <taxon>Dioctophymatoidea</taxon>
        <taxon>Soboliphymatidae</taxon>
        <taxon>Soboliphyme</taxon>
    </lineage>
</organism>
<accession>A0A183ISC9</accession>
<comment type="similarity">
    <text evidence="4">Belongs to the WD repeat coronin family.</text>
</comment>
<dbReference type="Proteomes" id="UP000270296">
    <property type="component" value="Unassembled WGS sequence"/>
</dbReference>
<proteinExistence type="inferred from homology"/>
<dbReference type="PROSITE" id="PS50294">
    <property type="entry name" value="WD_REPEATS_REGION"/>
    <property type="match status" value="1"/>
</dbReference>
<evidence type="ECO:0000256" key="3">
    <source>
        <dbReference type="PROSITE-ProRule" id="PRU00221"/>
    </source>
</evidence>
<evidence type="ECO:0000313" key="6">
    <source>
        <dbReference type="EMBL" id="VDP10227.1"/>
    </source>
</evidence>
<dbReference type="PROSITE" id="PS00678">
    <property type="entry name" value="WD_REPEATS_1"/>
    <property type="match status" value="1"/>
</dbReference>
<dbReference type="WBParaSite" id="SBAD_0000678001-mRNA-1">
    <property type="protein sequence ID" value="SBAD_0000678001-mRNA-1"/>
    <property type="gene ID" value="SBAD_0000678001"/>
</dbReference>
<dbReference type="SUPFAM" id="SSF50978">
    <property type="entry name" value="WD40 repeat-like"/>
    <property type="match status" value="1"/>
</dbReference>
<evidence type="ECO:0000256" key="4">
    <source>
        <dbReference type="RuleBase" id="RU280818"/>
    </source>
</evidence>
<feature type="domain" description="DUF1899" evidence="5">
    <location>
        <begin position="2"/>
        <end position="62"/>
    </location>
</feature>
<dbReference type="SMART" id="SM01167">
    <property type="entry name" value="DUF1900"/>
    <property type="match status" value="1"/>
</dbReference>
<keyword evidence="1 3" id="KW-0853">WD repeat</keyword>
<dbReference type="PANTHER" id="PTHR10856:SF0">
    <property type="entry name" value="CORONIN"/>
    <property type="match status" value="1"/>
</dbReference>
<evidence type="ECO:0000259" key="5">
    <source>
        <dbReference type="SMART" id="SM01166"/>
    </source>
</evidence>
<dbReference type="InterPro" id="IPR019775">
    <property type="entry name" value="WD40_repeat_CS"/>
</dbReference>
<dbReference type="GO" id="GO:0051015">
    <property type="term" value="F:actin filament binding"/>
    <property type="evidence" value="ECO:0007669"/>
    <property type="project" value="TreeGrafter"/>
</dbReference>
<evidence type="ECO:0000256" key="1">
    <source>
        <dbReference type="ARBA" id="ARBA00022574"/>
    </source>
</evidence>
<keyword evidence="2 4" id="KW-0677">Repeat</keyword>
<sequence>MQVVRPSKFRNVFCKPSKLDLCMDTASMPSEITYCAVNPKFIAFILENTNGYFMVVPLNKVGKIDSKFPVVEAHYKQCLKVAWYPFNDCFVASCSDDGTAKVWRVPEGGLQHTLTEPISVLAAHAKRVLTIVWHPTAQNVLLSAGDDLKIFIWDVRTSEPLIEIDGHPDMIWSVAFNYNGSLIITACRDRIIRVIEPRSGLLMQDVPAKNDEKIQKSLFLSNGKILTAGLTRNNKRLFSVRDESAIDNAIASEELDMNSGTVVPFYDADTGLLFVCGRGDSFVRYYEINDEQPFIHYINTYRSIDPQRSAAFMPKRGLNAVRNTVFFRIYKCISRGTIQVLHFYVPRWTKGFQDDLYPDTNGTIPAITSEEWINGKDADPVKVSA</sequence>
<dbReference type="PANTHER" id="PTHR10856">
    <property type="entry name" value="CORONIN"/>
    <property type="match status" value="1"/>
</dbReference>
<feature type="repeat" description="WD" evidence="3">
    <location>
        <begin position="121"/>
        <end position="163"/>
    </location>
</feature>
<dbReference type="InterPro" id="IPR015505">
    <property type="entry name" value="Coronin"/>
</dbReference>
<dbReference type="OrthoDB" id="1850764at2759"/>
<feature type="repeat" description="WD" evidence="3">
    <location>
        <begin position="164"/>
        <end position="205"/>
    </location>
</feature>
<gene>
    <name evidence="6" type="ORF">SBAD_LOCUS6526</name>
</gene>
<dbReference type="EMBL" id="UZAM01009827">
    <property type="protein sequence ID" value="VDP10227.1"/>
    <property type="molecule type" value="Genomic_DNA"/>
</dbReference>
<dbReference type="GO" id="GO:0007015">
    <property type="term" value="P:actin filament organization"/>
    <property type="evidence" value="ECO:0007669"/>
    <property type="project" value="TreeGrafter"/>
</dbReference>
<dbReference type="AlphaFoldDB" id="A0A183ISC9"/>
<dbReference type="InterPro" id="IPR015048">
    <property type="entry name" value="DUF1899"/>
</dbReference>
<dbReference type="SMART" id="SM00320">
    <property type="entry name" value="WD40"/>
    <property type="match status" value="3"/>
</dbReference>
<dbReference type="SMART" id="SM01166">
    <property type="entry name" value="DUF1899"/>
    <property type="match status" value="1"/>
</dbReference>
<name>A0A183ISC9_9BILA</name>
<dbReference type="Pfam" id="PF16300">
    <property type="entry name" value="WD40_4"/>
    <property type="match status" value="1"/>
</dbReference>
<dbReference type="PROSITE" id="PS50082">
    <property type="entry name" value="WD_REPEATS_2"/>
    <property type="match status" value="2"/>
</dbReference>
<evidence type="ECO:0000313" key="8">
    <source>
        <dbReference type="WBParaSite" id="SBAD_0000678001-mRNA-1"/>
    </source>
</evidence>
<protein>
    <recommendedName>
        <fullName evidence="4">Coronin</fullName>
    </recommendedName>
</protein>
<reference evidence="8" key="1">
    <citation type="submission" date="2016-06" db="UniProtKB">
        <authorList>
            <consortium name="WormBaseParasite"/>
        </authorList>
    </citation>
    <scope>IDENTIFICATION</scope>
</reference>
<keyword evidence="7" id="KW-1185">Reference proteome</keyword>
<dbReference type="InterPro" id="IPR036322">
    <property type="entry name" value="WD40_repeat_dom_sf"/>
</dbReference>
<dbReference type="InterPro" id="IPR001680">
    <property type="entry name" value="WD40_rpt"/>
</dbReference>
<evidence type="ECO:0000256" key="2">
    <source>
        <dbReference type="ARBA" id="ARBA00022737"/>
    </source>
</evidence>